<evidence type="ECO:0000313" key="2">
    <source>
        <dbReference type="Proteomes" id="UP000765509"/>
    </source>
</evidence>
<name>A0A9Q3F3A3_9BASI</name>
<dbReference type="AlphaFoldDB" id="A0A9Q3F3A3"/>
<evidence type="ECO:0000313" key="1">
    <source>
        <dbReference type="EMBL" id="MBW0531989.1"/>
    </source>
</evidence>
<dbReference type="OrthoDB" id="2514750at2759"/>
<proteinExistence type="predicted"/>
<dbReference type="EMBL" id="AVOT02037310">
    <property type="protein sequence ID" value="MBW0531989.1"/>
    <property type="molecule type" value="Genomic_DNA"/>
</dbReference>
<keyword evidence="2" id="KW-1185">Reference proteome</keyword>
<organism evidence="1 2">
    <name type="scientific">Austropuccinia psidii MF-1</name>
    <dbReference type="NCBI Taxonomy" id="1389203"/>
    <lineage>
        <taxon>Eukaryota</taxon>
        <taxon>Fungi</taxon>
        <taxon>Dikarya</taxon>
        <taxon>Basidiomycota</taxon>
        <taxon>Pucciniomycotina</taxon>
        <taxon>Pucciniomycetes</taxon>
        <taxon>Pucciniales</taxon>
        <taxon>Sphaerophragmiaceae</taxon>
        <taxon>Austropuccinia</taxon>
    </lineage>
</organism>
<gene>
    <name evidence="1" type="ORF">O181_071704</name>
</gene>
<comment type="caution">
    <text evidence="1">The sequence shown here is derived from an EMBL/GenBank/DDBJ whole genome shotgun (WGS) entry which is preliminary data.</text>
</comment>
<reference evidence="1" key="1">
    <citation type="submission" date="2021-03" db="EMBL/GenBank/DDBJ databases">
        <title>Draft genome sequence of rust myrtle Austropuccinia psidii MF-1, a brazilian biotype.</title>
        <authorList>
            <person name="Quecine M.C."/>
            <person name="Pachon D.M.R."/>
            <person name="Bonatelli M.L."/>
            <person name="Correr F.H."/>
            <person name="Franceschini L.M."/>
            <person name="Leite T.F."/>
            <person name="Margarido G.R.A."/>
            <person name="Almeida C.A."/>
            <person name="Ferrarezi J.A."/>
            <person name="Labate C.A."/>
        </authorList>
    </citation>
    <scope>NUCLEOTIDE SEQUENCE</scope>
    <source>
        <strain evidence="1">MF-1</strain>
    </source>
</reference>
<protein>
    <submittedName>
        <fullName evidence="1">Uncharacterized protein</fullName>
    </submittedName>
</protein>
<dbReference type="Proteomes" id="UP000765509">
    <property type="component" value="Unassembled WGS sequence"/>
</dbReference>
<accession>A0A9Q3F3A3</accession>
<sequence>MVKPIFEFQGASSKKEVVIQLDQIAPIFWQQTYKPGELPYYAQLLGVFVGQFGISNNALMIHPSQVQSNAAYRHLPPESFGIFCNGIIVCPHTHHI</sequence>